<proteinExistence type="predicted"/>
<feature type="compositionally biased region" description="Basic and acidic residues" evidence="2">
    <location>
        <begin position="244"/>
        <end position="271"/>
    </location>
</feature>
<dbReference type="InterPro" id="IPR035940">
    <property type="entry name" value="CAP_sf"/>
</dbReference>
<comment type="caution">
    <text evidence="4">The sequence shown here is derived from an EMBL/GenBank/DDBJ whole genome shotgun (WGS) entry which is preliminary data.</text>
</comment>
<feature type="compositionally biased region" description="Basic and acidic residues" evidence="2">
    <location>
        <begin position="341"/>
        <end position="354"/>
    </location>
</feature>
<dbReference type="Pfam" id="PF07501">
    <property type="entry name" value="G5"/>
    <property type="match status" value="2"/>
</dbReference>
<evidence type="ECO:0000313" key="4">
    <source>
        <dbReference type="EMBL" id="NYS47880.1"/>
    </source>
</evidence>
<feature type="compositionally biased region" description="Basic and acidic residues" evidence="2">
    <location>
        <begin position="314"/>
        <end position="327"/>
    </location>
</feature>
<dbReference type="Gene3D" id="3.40.33.10">
    <property type="entry name" value="CAP"/>
    <property type="match status" value="1"/>
</dbReference>
<feature type="compositionally biased region" description="Low complexity" evidence="2">
    <location>
        <begin position="304"/>
        <end position="313"/>
    </location>
</feature>
<dbReference type="RefSeq" id="WP_179941664.1">
    <property type="nucleotide sequence ID" value="NZ_JACBYF010000016.1"/>
</dbReference>
<name>A0ABX2T004_9BACL</name>
<keyword evidence="1" id="KW-0732">Signal</keyword>
<feature type="compositionally biased region" description="Basic and acidic residues" evidence="2">
    <location>
        <begin position="172"/>
        <end position="210"/>
    </location>
</feature>
<reference evidence="4 5" key="1">
    <citation type="submission" date="2020-07" db="EMBL/GenBank/DDBJ databases">
        <title>MOT database genomes.</title>
        <authorList>
            <person name="Joseph S."/>
            <person name="Aduse-Opoku J."/>
            <person name="Hashim A."/>
            <person name="Wade W."/>
            <person name="Curtis M."/>
        </authorList>
    </citation>
    <scope>NUCLEOTIDE SEQUENCE [LARGE SCALE GENOMIC DNA]</scope>
    <source>
        <strain evidence="4 5">CIP 106318</strain>
    </source>
</reference>
<evidence type="ECO:0000259" key="3">
    <source>
        <dbReference type="PROSITE" id="PS51109"/>
    </source>
</evidence>
<evidence type="ECO:0000313" key="5">
    <source>
        <dbReference type="Proteomes" id="UP000531840"/>
    </source>
</evidence>
<sequence length="1017" mass="113097">MNVKYKIKKLTIGVLSVGLALVGLQGTVKEANAENIIVAKTSMQDVKVDVAEVNGKAVATVKATKDVKNVEILMTINGVTKTYTVGDLKTDEIATVEELLVKSEVKTLPKTNAVKEVKQLVNKKEVVEGVLSGHTVKVTVKYQVEEPVKVGDIVKVEVKETKEETPAVTPAKEAKPKLEENKSAVEESKEEAQPKPEENKPAAEESKEETPVVEAPEEVQPKPEENKPTAEESKEEAPVVEAPEEAKPQPEENKPAVEESKEEAPAVKPEAEAPIVKPIEETQPQPEDNKPTVEDNKEEAPAVTPSEETQPQPEENKPTVEDNKEEAPAVTPSEEAQPQPEENKPAAEESKEETPVVEAPEEAKPQPEENKPQPEENKPAAEESKEETPVVEAPEEAQPKPEESKPAAEESKEETPAVTPSEEAQPQPEVEKTVVEETRIITSDESTIKETIVEDDSKYTDYRVVTEQGSPAEYTVVYRDGEEFSRTLSKEAVNRVIVVGTKAIDNTTVETITTAIPNKTIQKDDASLYVGETRVEVQGQPGEKTTTITKVYKKDELVDTKTVETVTTPAIDKLILVGTKPVITEERTTREESINFDTVYRDSNDHFEGDSIMQSPGRMGVVRITTITTKNKGVITNTREERTVVTPQENRIIIRGLKPLIKELRTTESETINPGATQTEYDNNAPEGSRIVKQKAEAGSITYEVIRRINQKTGSVVGEEKTIINRKDAKPEVIVIGTKKADVVTQPSTSTAANNYEGLDFNDNGTGFVPAFDEIYTMMGTRDRAALKQLAEEESWAMSLREMKDRFKFTTKEYGELYPEMSYEEESFYRFNTTNHSQAVMNSIRNNMIDEKLMKDEFLRLVNEARAQQGLAGLSYTEKGSLYDKANTQRAQEMAEHGSLRYLGAEEGKHKRPDGTRWTTVYSNQGIDVLDHFQYAGEVASEQSGHRYVANYLDEKAIAKVFFDSWMSSKGHRAVLMVNRDYPLTLAFDVRFGERTITYDHDNPIMVAMAQVFSVRP</sequence>
<organism evidence="4 5">
    <name type="scientific">Gemelliphila palaticanis</name>
    <dbReference type="NCBI Taxonomy" id="81950"/>
    <lineage>
        <taxon>Bacteria</taxon>
        <taxon>Bacillati</taxon>
        <taxon>Bacillota</taxon>
        <taxon>Bacilli</taxon>
        <taxon>Bacillales</taxon>
        <taxon>Gemellaceae</taxon>
        <taxon>Gemelliphila</taxon>
    </lineage>
</organism>
<dbReference type="CDD" id="cd05379">
    <property type="entry name" value="CAP_bacterial"/>
    <property type="match status" value="1"/>
</dbReference>
<gene>
    <name evidence="4" type="ORF">HZY85_06725</name>
</gene>
<dbReference type="EMBL" id="JACBYF010000016">
    <property type="protein sequence ID" value="NYS47880.1"/>
    <property type="molecule type" value="Genomic_DNA"/>
</dbReference>
<dbReference type="PROSITE" id="PS51109">
    <property type="entry name" value="G5"/>
    <property type="match status" value="2"/>
</dbReference>
<feature type="region of interest" description="Disordered" evidence="2">
    <location>
        <begin position="161"/>
        <end position="434"/>
    </location>
</feature>
<feature type="domain" description="G5" evidence="3">
    <location>
        <begin position="580"/>
        <end position="659"/>
    </location>
</feature>
<feature type="compositionally biased region" description="Basic and acidic residues" evidence="2">
    <location>
        <begin position="219"/>
        <end position="237"/>
    </location>
</feature>
<accession>A0ABX2T004</accession>
<keyword evidence="5" id="KW-1185">Reference proteome</keyword>
<feature type="compositionally biased region" description="Basic and acidic residues" evidence="2">
    <location>
        <begin position="397"/>
        <end position="415"/>
    </location>
</feature>
<feature type="domain" description="G5" evidence="3">
    <location>
        <begin position="501"/>
        <end position="581"/>
    </location>
</feature>
<evidence type="ECO:0000256" key="1">
    <source>
        <dbReference type="ARBA" id="ARBA00022729"/>
    </source>
</evidence>
<dbReference type="SMART" id="SM01208">
    <property type="entry name" value="G5"/>
    <property type="match status" value="4"/>
</dbReference>
<dbReference type="Proteomes" id="UP000531840">
    <property type="component" value="Unassembled WGS sequence"/>
</dbReference>
<protein>
    <submittedName>
        <fullName evidence="4">G5 domain-containing protein</fullName>
    </submittedName>
</protein>
<evidence type="ECO:0000256" key="2">
    <source>
        <dbReference type="SAM" id="MobiDB-lite"/>
    </source>
</evidence>
<feature type="compositionally biased region" description="Basic and acidic residues" evidence="2">
    <location>
        <begin position="287"/>
        <end position="300"/>
    </location>
</feature>
<dbReference type="InterPro" id="IPR011098">
    <property type="entry name" value="G5_dom"/>
</dbReference>
<dbReference type="Gene3D" id="2.20.230.10">
    <property type="entry name" value="Resuscitation-promoting factor rpfb"/>
    <property type="match status" value="3"/>
</dbReference>
<feature type="compositionally biased region" description="Basic and acidic residues" evidence="2">
    <location>
        <begin position="361"/>
        <end position="388"/>
    </location>
</feature>